<dbReference type="SUPFAM" id="SSF54373">
    <property type="entry name" value="FAD-linked reductases, C-terminal domain"/>
    <property type="match status" value="1"/>
</dbReference>
<accession>A0ABT0QY83</accession>
<evidence type="ECO:0000313" key="3">
    <source>
        <dbReference type="Proteomes" id="UP001203761"/>
    </source>
</evidence>
<dbReference type="PANTHER" id="PTHR42923">
    <property type="entry name" value="PROTOPORPHYRINOGEN OXIDASE"/>
    <property type="match status" value="1"/>
</dbReference>
<dbReference type="Proteomes" id="UP001203761">
    <property type="component" value="Unassembled WGS sequence"/>
</dbReference>
<reference evidence="2" key="1">
    <citation type="submission" date="2022-02" db="EMBL/GenBank/DDBJ databases">
        <authorList>
            <person name="Lee M."/>
            <person name="Kim S.-J."/>
            <person name="Jung M.-Y."/>
        </authorList>
    </citation>
    <scope>NUCLEOTIDE SEQUENCE</scope>
    <source>
        <strain evidence="2">JHP9</strain>
    </source>
</reference>
<sequence>MSPQAQRVIVVGGGVAGLLAARRHALAGADVLVLESAPELGGAVAAGSLAGISVNLGAEAFSTASGAVGRLLAQLKSSGALTPAREIVAPRQGLGSRLVSDAGSLPSPRGGLLGIPGRPLSREARTVLGLRGALRAWSERFRPAAEGLEPGVTVDAYVRARMGDAVADRLVAPVVGGVHSADPRTLELASVLPRLPEAVREHGSLAAAVRALRPVSPKGSSAKGDSARTAGTAGTAVQALTPTMAALPAALAADVERLGGSIRTGARVTSVRPGPGGWSVSWWEGHDSSSTLTAARVVLATDPQVASALLETVPEVAAAIPLTPASPVRLVALALLAPALDAHPAGTGALVAPGTRGVRAKALTHASAKWEHVSQAAREALGPGGHIVRLSYGRPGETLPGDDGLSEEQVIDLALADASAILRTPLTRAQLREARIISWAGAMRPARTGHREALAALDAALAAAPAPLELVGAWRAGTGLDALARAEEQLSTPTEGHLS</sequence>
<protein>
    <submittedName>
        <fullName evidence="2">FAD-dependent oxidoreductase</fullName>
    </submittedName>
</protein>
<dbReference type="Gene3D" id="3.50.50.60">
    <property type="entry name" value="FAD/NAD(P)-binding domain"/>
    <property type="match status" value="1"/>
</dbReference>
<dbReference type="PANTHER" id="PTHR42923:SF3">
    <property type="entry name" value="PROTOPORPHYRINOGEN OXIDASE"/>
    <property type="match status" value="1"/>
</dbReference>
<dbReference type="SUPFAM" id="SSF51905">
    <property type="entry name" value="FAD/NAD(P)-binding domain"/>
    <property type="match status" value="1"/>
</dbReference>
<keyword evidence="3" id="KW-1185">Reference proteome</keyword>
<comment type="caution">
    <text evidence="2">The sequence shown here is derived from an EMBL/GenBank/DDBJ whole genome shotgun (WGS) entry which is preliminary data.</text>
</comment>
<evidence type="ECO:0000259" key="1">
    <source>
        <dbReference type="Pfam" id="PF01593"/>
    </source>
</evidence>
<dbReference type="Pfam" id="PF01593">
    <property type="entry name" value="Amino_oxidase"/>
    <property type="match status" value="1"/>
</dbReference>
<dbReference type="RefSeq" id="WP_249736568.1">
    <property type="nucleotide sequence ID" value="NZ_JAKNCJ010000001.1"/>
</dbReference>
<evidence type="ECO:0000313" key="2">
    <source>
        <dbReference type="EMBL" id="MCL6422469.1"/>
    </source>
</evidence>
<gene>
    <name evidence="2" type="ORF">Bequi_03560</name>
</gene>
<proteinExistence type="predicted"/>
<dbReference type="EMBL" id="JAKNCJ010000001">
    <property type="protein sequence ID" value="MCL6422469.1"/>
    <property type="molecule type" value="Genomic_DNA"/>
</dbReference>
<dbReference type="Gene3D" id="1.10.3110.10">
    <property type="entry name" value="protoporphyrinogen ix oxidase, domain 3"/>
    <property type="match status" value="1"/>
</dbReference>
<feature type="domain" description="Amine oxidase" evidence="1">
    <location>
        <begin position="15"/>
        <end position="423"/>
    </location>
</feature>
<dbReference type="Gene3D" id="3.90.660.20">
    <property type="entry name" value="Protoporphyrinogen oxidase, mitochondrial, domain 2"/>
    <property type="match status" value="1"/>
</dbReference>
<name>A0ABT0QY83_9MICO</name>
<dbReference type="InterPro" id="IPR036188">
    <property type="entry name" value="FAD/NAD-bd_sf"/>
</dbReference>
<dbReference type="InterPro" id="IPR002937">
    <property type="entry name" value="Amino_oxidase"/>
</dbReference>
<organism evidence="2 3">
    <name type="scientific">Brachybacterium equifaecis</name>
    <dbReference type="NCBI Taxonomy" id="2910770"/>
    <lineage>
        <taxon>Bacteria</taxon>
        <taxon>Bacillati</taxon>
        <taxon>Actinomycetota</taxon>
        <taxon>Actinomycetes</taxon>
        <taxon>Micrococcales</taxon>
        <taxon>Dermabacteraceae</taxon>
        <taxon>Brachybacterium</taxon>
    </lineage>
</organism>
<dbReference type="InterPro" id="IPR050464">
    <property type="entry name" value="Zeta_carotene_desat/Oxidored"/>
</dbReference>